<dbReference type="InterPro" id="IPR008930">
    <property type="entry name" value="Terpenoid_cyclase/PrenylTrfase"/>
</dbReference>
<dbReference type="PANTHER" id="PTHR31225">
    <property type="entry name" value="OS04G0344100 PROTEIN-RELATED"/>
    <property type="match status" value="1"/>
</dbReference>
<organism evidence="8 9">
    <name type="scientific">Citrus sinensis</name>
    <name type="common">Sweet orange</name>
    <name type="synonym">Citrus aurantium var. sinensis</name>
    <dbReference type="NCBI Taxonomy" id="2711"/>
    <lineage>
        <taxon>Eukaryota</taxon>
        <taxon>Viridiplantae</taxon>
        <taxon>Streptophyta</taxon>
        <taxon>Embryophyta</taxon>
        <taxon>Tracheophyta</taxon>
        <taxon>Spermatophyta</taxon>
        <taxon>Magnoliopsida</taxon>
        <taxon>eudicotyledons</taxon>
        <taxon>Gunneridae</taxon>
        <taxon>Pentapetalae</taxon>
        <taxon>rosids</taxon>
        <taxon>malvids</taxon>
        <taxon>Sapindales</taxon>
        <taxon>Rutaceae</taxon>
        <taxon>Aurantioideae</taxon>
        <taxon>Citrus</taxon>
    </lineage>
</organism>
<reference evidence="8 9" key="1">
    <citation type="submission" date="2014-04" db="EMBL/GenBank/DDBJ databases">
        <authorList>
            <consortium name="International Citrus Genome Consortium"/>
            <person name="Gmitter F."/>
            <person name="Chen C."/>
            <person name="Farmerie W."/>
            <person name="Harkins T."/>
            <person name="Desany B."/>
            <person name="Mohiuddin M."/>
            <person name="Kodira C."/>
            <person name="Borodovsky M."/>
            <person name="Lomsadze A."/>
            <person name="Burns P."/>
            <person name="Jenkins J."/>
            <person name="Prochnik S."/>
            <person name="Shu S."/>
            <person name="Chapman J."/>
            <person name="Pitluck S."/>
            <person name="Schmutz J."/>
            <person name="Rokhsar D."/>
        </authorList>
    </citation>
    <scope>NUCLEOTIDE SEQUENCE</scope>
</reference>
<proteinExistence type="inferred from homology"/>
<dbReference type="STRING" id="2711.A0A067EN00"/>
<keyword evidence="3" id="KW-0460">Magnesium</keyword>
<dbReference type="SUPFAM" id="SSF48576">
    <property type="entry name" value="Terpenoid synthases"/>
    <property type="match status" value="1"/>
</dbReference>
<feature type="domain" description="Terpene synthase metal-binding" evidence="7">
    <location>
        <begin position="295"/>
        <end position="534"/>
    </location>
</feature>
<dbReference type="SMR" id="A0A067EN00"/>
<dbReference type="Gene3D" id="1.50.10.130">
    <property type="entry name" value="Terpene synthase, N-terminal domain"/>
    <property type="match status" value="1"/>
</dbReference>
<dbReference type="Proteomes" id="UP000027120">
    <property type="component" value="Unassembled WGS sequence"/>
</dbReference>
<dbReference type="AlphaFoldDB" id="A0A067EN00"/>
<dbReference type="InterPro" id="IPR034741">
    <property type="entry name" value="Terpene_cyclase-like_1_C"/>
</dbReference>
<evidence type="ECO:0000256" key="4">
    <source>
        <dbReference type="ARBA" id="ARBA00023239"/>
    </source>
</evidence>
<dbReference type="GO" id="GO:0016102">
    <property type="term" value="P:diterpenoid biosynthetic process"/>
    <property type="evidence" value="ECO:0007669"/>
    <property type="project" value="InterPro"/>
</dbReference>
<dbReference type="GO" id="GO:0010334">
    <property type="term" value="F:sesquiterpene synthase activity"/>
    <property type="evidence" value="ECO:0000318"/>
    <property type="project" value="GO_Central"/>
</dbReference>
<keyword evidence="4" id="KW-0456">Lyase</keyword>
<dbReference type="PANTHER" id="PTHR31225:SF93">
    <property type="entry name" value="ALPHA-HUMULENE_(-)-(E)-BETA-CARYOPHYLLENE SYNTHASE"/>
    <property type="match status" value="1"/>
</dbReference>
<keyword evidence="2" id="KW-0479">Metal-binding</keyword>
<evidence type="ECO:0000259" key="6">
    <source>
        <dbReference type="Pfam" id="PF01397"/>
    </source>
</evidence>
<dbReference type="FunFam" id="1.10.600.10:FF:000007">
    <property type="entry name" value="Isoprene synthase, chloroplastic"/>
    <property type="match status" value="1"/>
</dbReference>
<dbReference type="GO" id="GO:0051762">
    <property type="term" value="P:sesquiterpene biosynthetic process"/>
    <property type="evidence" value="ECO:0000318"/>
    <property type="project" value="GO_Central"/>
</dbReference>
<dbReference type="GO" id="GO:0000287">
    <property type="term" value="F:magnesium ion binding"/>
    <property type="evidence" value="ECO:0007669"/>
    <property type="project" value="InterPro"/>
</dbReference>
<dbReference type="InterPro" id="IPR036965">
    <property type="entry name" value="Terpene_synth_N_sf"/>
</dbReference>
<dbReference type="Pfam" id="PF01397">
    <property type="entry name" value="Terpene_synth"/>
    <property type="match status" value="1"/>
</dbReference>
<dbReference type="SFLD" id="SFLDS00005">
    <property type="entry name" value="Isoprenoid_Synthase_Type_I"/>
    <property type="match status" value="1"/>
</dbReference>
<dbReference type="eggNOG" id="ENOG502SHPY">
    <property type="taxonomic scope" value="Eukaryota"/>
</dbReference>
<dbReference type="InterPro" id="IPR008949">
    <property type="entry name" value="Isoprenoid_synthase_dom_sf"/>
</dbReference>
<evidence type="ECO:0000313" key="8">
    <source>
        <dbReference type="EMBL" id="KDO56473.1"/>
    </source>
</evidence>
<evidence type="ECO:0000256" key="3">
    <source>
        <dbReference type="ARBA" id="ARBA00022842"/>
    </source>
</evidence>
<sequence length="590" mass="67835">MALQALVPSSFLQSVSLSFTKVHPNFFYNNQLSCKTNSPSKVLCLAYKNNQENDRPLGNFRPTIWKDGSISSPVLEVETYDKLNEEMKDHVKEMLVASRNDPVEEVVLINLLCRLGVSYHFENEIEERLNHIFEMQPDLAAEKDCDLYATAILFRVFRQHGFNVSSGVFNKFKDHDGNFKESLTSDARGMLSLYEATHLRVHGEDILEEALTFTTAHLKSMAAPNLDQNLAKHINDALEQPLHMGVPRIEAHKFISFYEHDDSKNDTLLKFAKLDFNRVQLLHQQELAYITRWMKGLNFGSTYSYSRDRTVEIYLWSVAQYFEPHFSRGRIIFTKIYLLLLIIDDTYDAYGTFGELQRFTDAVERWDINCVSELPEYMKPLYGALLNLFDELNNELAEEGRSYSVSFTKDMMKGVVRAYFVEAQWFREGYVPPFDERMSNAIVTGTCFLDPAAAYIGLGDIAGIDAYEWLRSQPKIMTASFTLSRLIADLVSNKAEQERGHVASVVESYMKEYGTSGEETAEEFKKMIADGWKDINEECMRPTIVPMRLLNVIVNIARLVEVFYKKMDGVTNPEYLKDHVTKLFIDPILV</sequence>
<dbReference type="SUPFAM" id="SSF48239">
    <property type="entry name" value="Terpenoid cyclases/Protein prenyltransferases"/>
    <property type="match status" value="1"/>
</dbReference>
<dbReference type="InterPro" id="IPR001906">
    <property type="entry name" value="Terpene_synth_N"/>
</dbReference>
<feature type="domain" description="Terpene synthase N-terminal" evidence="6">
    <location>
        <begin position="78"/>
        <end position="238"/>
    </location>
</feature>
<dbReference type="InterPro" id="IPR005630">
    <property type="entry name" value="Terpene_synthase_metal-bd"/>
</dbReference>
<dbReference type="InterPro" id="IPR050148">
    <property type="entry name" value="Terpene_synthase-like"/>
</dbReference>
<dbReference type="EMBL" id="KK784973">
    <property type="protein sequence ID" value="KDO56473.1"/>
    <property type="molecule type" value="Genomic_DNA"/>
</dbReference>
<evidence type="ECO:0000259" key="7">
    <source>
        <dbReference type="Pfam" id="PF03936"/>
    </source>
</evidence>
<protein>
    <submittedName>
        <fullName evidence="8">Uncharacterized protein</fullName>
    </submittedName>
</protein>
<name>A0A067EN00_CITSI</name>
<dbReference type="SFLD" id="SFLDG01019">
    <property type="entry name" value="Terpene_Cyclase_Like_1_C_Termi"/>
    <property type="match status" value="1"/>
</dbReference>
<evidence type="ECO:0000313" key="9">
    <source>
        <dbReference type="Proteomes" id="UP000027120"/>
    </source>
</evidence>
<accession>A0A067EN00</accession>
<evidence type="ECO:0000256" key="5">
    <source>
        <dbReference type="ARBA" id="ARBA00038405"/>
    </source>
</evidence>
<gene>
    <name evidence="8" type="ORF">CISIN_1g047877mg</name>
</gene>
<evidence type="ECO:0000256" key="1">
    <source>
        <dbReference type="ARBA" id="ARBA00001946"/>
    </source>
</evidence>
<dbReference type="CDD" id="cd00684">
    <property type="entry name" value="Terpene_cyclase_plant_C1"/>
    <property type="match status" value="1"/>
</dbReference>
<comment type="cofactor">
    <cofactor evidence="1">
        <name>Mg(2+)</name>
        <dbReference type="ChEBI" id="CHEBI:18420"/>
    </cofactor>
</comment>
<dbReference type="InterPro" id="IPR044814">
    <property type="entry name" value="Terpene_cyclase_plant_C1"/>
</dbReference>
<keyword evidence="9" id="KW-1185">Reference proteome</keyword>
<dbReference type="FunFam" id="1.50.10.130:FF:000001">
    <property type="entry name" value="Isoprene synthase, chloroplastic"/>
    <property type="match status" value="1"/>
</dbReference>
<dbReference type="Pfam" id="PF03936">
    <property type="entry name" value="Terpene_synth_C"/>
    <property type="match status" value="1"/>
</dbReference>
<dbReference type="PaxDb" id="2711-XP_006492721.1"/>
<comment type="similarity">
    <text evidence="5">Belongs to the terpene synthase family. Tpsa subfamily.</text>
</comment>
<dbReference type="Gene3D" id="1.10.600.10">
    <property type="entry name" value="Farnesyl Diphosphate Synthase"/>
    <property type="match status" value="1"/>
</dbReference>
<evidence type="ECO:0000256" key="2">
    <source>
        <dbReference type="ARBA" id="ARBA00022723"/>
    </source>
</evidence>